<protein>
    <recommendedName>
        <fullName evidence="2">Carbohydrate-binding domain-containing protein</fullName>
    </recommendedName>
</protein>
<evidence type="ECO:0008006" key="2">
    <source>
        <dbReference type="Google" id="ProtNLM"/>
    </source>
</evidence>
<feature type="non-terminal residue" evidence="1">
    <location>
        <position position="290"/>
    </location>
</feature>
<organism evidence="1">
    <name type="scientific">marine metagenome</name>
    <dbReference type="NCBI Taxonomy" id="408172"/>
    <lineage>
        <taxon>unclassified sequences</taxon>
        <taxon>metagenomes</taxon>
        <taxon>ecological metagenomes</taxon>
    </lineage>
</organism>
<gene>
    <name evidence="1" type="ORF">METZ01_LOCUS300066</name>
</gene>
<accession>A0A382MIH2</accession>
<sequence>MQKIILIIALSSISICFAITGADLSNRIIIDGVSDDFTIDEEILTDSLGNLLESPADSYWGEYNDVKQIKVTWDASYLYLAVDACSWDNNVMLFIDIDDDYGIEDMSEVNAWQRSFKFYNWNPDFLVGTWDTNDIPQFWKVQEGGTMQVEQISTIETSATFNTGNLEGAMETKIPWEILKTNGRSLQHIKLLSVITSGDDYSSGPDCAPDNLGGMANKSGQMVVLDNYAEILIDADEDGNPDMNIEPQMRTTFYKKPPFEAIPLLINNVIFENGKTFAPSIEEEINFELV</sequence>
<reference evidence="1" key="1">
    <citation type="submission" date="2018-05" db="EMBL/GenBank/DDBJ databases">
        <authorList>
            <person name="Lanie J.A."/>
            <person name="Ng W.-L."/>
            <person name="Kazmierczak K.M."/>
            <person name="Andrzejewski T.M."/>
            <person name="Davidsen T.M."/>
            <person name="Wayne K.J."/>
            <person name="Tettelin H."/>
            <person name="Glass J.I."/>
            <person name="Rusch D."/>
            <person name="Podicherti R."/>
            <person name="Tsui H.-C.T."/>
            <person name="Winkler M.E."/>
        </authorList>
    </citation>
    <scope>NUCLEOTIDE SEQUENCE</scope>
</reference>
<proteinExistence type="predicted"/>
<name>A0A382MIH2_9ZZZZ</name>
<dbReference type="AlphaFoldDB" id="A0A382MIH2"/>
<evidence type="ECO:0000313" key="1">
    <source>
        <dbReference type="EMBL" id="SVC47212.1"/>
    </source>
</evidence>
<dbReference type="EMBL" id="UINC01093081">
    <property type="protein sequence ID" value="SVC47212.1"/>
    <property type="molecule type" value="Genomic_DNA"/>
</dbReference>